<sequence>MDEIVNQCHEILNLIEESKFKEENNYSIVRIKNAIKQILNAINDNNIKKIKINIQSLSRNFVDDTGDYSNVILKELETLSKYIENTV</sequence>
<proteinExistence type="predicted"/>
<gene>
    <name evidence="1" type="ORF">BN424_1233</name>
</gene>
<dbReference type="STRING" id="1234679.BN424_1233"/>
<evidence type="ECO:0000313" key="1">
    <source>
        <dbReference type="EMBL" id="CCO10675.2"/>
    </source>
</evidence>
<keyword evidence="2" id="KW-1185">Reference proteome</keyword>
<evidence type="ECO:0000313" key="2">
    <source>
        <dbReference type="Proteomes" id="UP000000212"/>
    </source>
</evidence>
<dbReference type="KEGG" id="cml:BN424_1233"/>
<dbReference type="EMBL" id="HE999757">
    <property type="protein sequence ID" value="CCO10675.2"/>
    <property type="molecule type" value="Genomic_DNA"/>
</dbReference>
<dbReference type="RefSeq" id="WP_016356389.1">
    <property type="nucleotide sequence ID" value="NC_019425.2"/>
</dbReference>
<reference evidence="2" key="1">
    <citation type="journal article" date="2013" name="Genome Announc.">
        <title>Complete Chromosome Sequence of Carnobacterium maltaromaticum LMA 28.</title>
        <authorList>
            <person name="Cailliez-Grimal C."/>
            <person name="Chaillou S."/>
            <person name="Anba-Mondoloni J."/>
            <person name="Loux V."/>
            <person name="Afzal M.I."/>
            <person name="Rahman A."/>
            <person name="Kergourlay G."/>
            <person name="Champomier-Verges M.C."/>
            <person name="Zagorec M."/>
            <person name="Dalgaard P."/>
            <person name="Leisner J.J."/>
            <person name="Prevost H."/>
            <person name="Revol-Junelles A.M."/>
            <person name="Borges F."/>
        </authorList>
    </citation>
    <scope>NUCLEOTIDE SEQUENCE</scope>
    <source>
        <strain evidence="2">LMA28</strain>
    </source>
</reference>
<protein>
    <submittedName>
        <fullName evidence="1">Uncharacterized protein</fullName>
    </submittedName>
</protein>
<name>K8E3C6_CARML</name>
<dbReference type="Proteomes" id="UP000000212">
    <property type="component" value="Chromosome"/>
</dbReference>
<dbReference type="AlphaFoldDB" id="K8E3C6"/>
<organism evidence="1 2">
    <name type="scientific">Carnobacterium maltaromaticum LMA28</name>
    <dbReference type="NCBI Taxonomy" id="1234679"/>
    <lineage>
        <taxon>Bacteria</taxon>
        <taxon>Bacillati</taxon>
        <taxon>Bacillota</taxon>
        <taxon>Bacilli</taxon>
        <taxon>Lactobacillales</taxon>
        <taxon>Carnobacteriaceae</taxon>
        <taxon>Carnobacterium</taxon>
    </lineage>
</organism>
<dbReference type="HOGENOM" id="CLU_2477658_0_0_9"/>
<dbReference type="OrthoDB" id="2200422at2"/>
<accession>K8E3C6</accession>